<dbReference type="KEGG" id="tml:GSTUM_00009688001"/>
<protein>
    <submittedName>
        <fullName evidence="1">(Perigord truffle) hypothetical protein</fullName>
    </submittedName>
</protein>
<dbReference type="HOGENOM" id="CLU_1836582_0_0_1"/>
<proteinExistence type="predicted"/>
<keyword evidence="2" id="KW-1185">Reference proteome</keyword>
<dbReference type="EMBL" id="FN430340">
    <property type="protein sequence ID" value="CAZ85090.1"/>
    <property type="molecule type" value="Genomic_DNA"/>
</dbReference>
<dbReference type="GeneID" id="9184752"/>
<name>D5GKP7_TUBMM</name>
<evidence type="ECO:0000313" key="1">
    <source>
        <dbReference type="EMBL" id="CAZ85090.1"/>
    </source>
</evidence>
<gene>
    <name evidence="1" type="ORF">GSTUM_00009688001</name>
</gene>
<accession>D5GKP7</accession>
<dbReference type="Proteomes" id="UP000006911">
    <property type="component" value="Unassembled WGS sequence"/>
</dbReference>
<dbReference type="RefSeq" id="XP_002840899.1">
    <property type="nucleotide sequence ID" value="XM_002840853.1"/>
</dbReference>
<dbReference type="AlphaFoldDB" id="D5GKP7"/>
<evidence type="ECO:0000313" key="2">
    <source>
        <dbReference type="Proteomes" id="UP000006911"/>
    </source>
</evidence>
<reference evidence="1 2" key="1">
    <citation type="journal article" date="2010" name="Nature">
        <title>Perigord black truffle genome uncovers evolutionary origins and mechanisms of symbiosis.</title>
        <authorList>
            <person name="Martin F."/>
            <person name="Kohler A."/>
            <person name="Murat C."/>
            <person name="Balestrini R."/>
            <person name="Coutinho P.M."/>
            <person name="Jaillon O."/>
            <person name="Montanini B."/>
            <person name="Morin E."/>
            <person name="Noel B."/>
            <person name="Percudani R."/>
            <person name="Porcel B."/>
            <person name="Rubini A."/>
            <person name="Amicucci A."/>
            <person name="Amselem J."/>
            <person name="Anthouard V."/>
            <person name="Arcioni S."/>
            <person name="Artiguenave F."/>
            <person name="Aury J.M."/>
            <person name="Ballario P."/>
            <person name="Bolchi A."/>
            <person name="Brenna A."/>
            <person name="Brun A."/>
            <person name="Buee M."/>
            <person name="Cantarel B."/>
            <person name="Chevalier G."/>
            <person name="Couloux A."/>
            <person name="Da Silva C."/>
            <person name="Denoeud F."/>
            <person name="Duplessis S."/>
            <person name="Ghignone S."/>
            <person name="Hilselberger B."/>
            <person name="Iotti M."/>
            <person name="Marcais B."/>
            <person name="Mello A."/>
            <person name="Miranda M."/>
            <person name="Pacioni G."/>
            <person name="Quesneville H."/>
            <person name="Riccioni C."/>
            <person name="Ruotolo R."/>
            <person name="Splivallo R."/>
            <person name="Stocchi V."/>
            <person name="Tisserant E."/>
            <person name="Viscomi A.R."/>
            <person name="Zambonelli A."/>
            <person name="Zampieri E."/>
            <person name="Henrissat B."/>
            <person name="Lebrun M.H."/>
            <person name="Paolocci F."/>
            <person name="Bonfante P."/>
            <person name="Ottonello S."/>
            <person name="Wincker P."/>
        </authorList>
    </citation>
    <scope>NUCLEOTIDE SEQUENCE [LARGE SCALE GENOMIC DNA]</scope>
    <source>
        <strain evidence="1 2">Mel28</strain>
    </source>
</reference>
<organism evidence="1 2">
    <name type="scientific">Tuber melanosporum (strain Mel28)</name>
    <name type="common">Perigord black truffle</name>
    <dbReference type="NCBI Taxonomy" id="656061"/>
    <lineage>
        <taxon>Eukaryota</taxon>
        <taxon>Fungi</taxon>
        <taxon>Dikarya</taxon>
        <taxon>Ascomycota</taxon>
        <taxon>Pezizomycotina</taxon>
        <taxon>Pezizomycetes</taxon>
        <taxon>Pezizales</taxon>
        <taxon>Tuberaceae</taxon>
        <taxon>Tuber</taxon>
    </lineage>
</organism>
<dbReference type="InParanoid" id="D5GKP7"/>
<sequence>MPSPGTTALLYRSTLTPPRCHTAAVSHLGPNFFPSLPLGNKPVGLITGFAVLLPVMGPEIIGPREFIWMLAFGLRTRRTLRRSVIFGRIFVPPQICFAPKTYQADIAHVRARVLVILRDVPAPIAVGGLVVEKRLDIAHG</sequence>